<accession>A0A2U2AP36</accession>
<keyword evidence="3" id="KW-1185">Reference proteome</keyword>
<organism evidence="2 3">
    <name type="scientific">Ignatzschineria indica</name>
    <dbReference type="NCBI Taxonomy" id="472583"/>
    <lineage>
        <taxon>Bacteria</taxon>
        <taxon>Pseudomonadati</taxon>
        <taxon>Pseudomonadota</taxon>
        <taxon>Gammaproteobacteria</taxon>
        <taxon>Cardiobacteriales</taxon>
        <taxon>Ignatzschineriaceae</taxon>
        <taxon>Ignatzschineria</taxon>
    </lineage>
</organism>
<dbReference type="PANTHER" id="PTHR11895">
    <property type="entry name" value="TRANSAMIDASE"/>
    <property type="match status" value="1"/>
</dbReference>
<dbReference type="EMBL" id="QEWR01000002">
    <property type="protein sequence ID" value="PWD84974.1"/>
    <property type="molecule type" value="Genomic_DNA"/>
</dbReference>
<dbReference type="GO" id="GO:0003824">
    <property type="term" value="F:catalytic activity"/>
    <property type="evidence" value="ECO:0007669"/>
    <property type="project" value="InterPro"/>
</dbReference>
<dbReference type="Pfam" id="PF01425">
    <property type="entry name" value="Amidase"/>
    <property type="match status" value="1"/>
</dbReference>
<gene>
    <name evidence="2" type="ORF">DC082_05490</name>
</gene>
<evidence type="ECO:0000259" key="1">
    <source>
        <dbReference type="Pfam" id="PF01425"/>
    </source>
</evidence>
<reference evidence="2 3" key="1">
    <citation type="journal article" date="2018" name="Genome Announc.">
        <title>Ignatzschineria cameli sp. nov., isolated from necrotic foot tissue of dromedaries (Camelus dromedarius) and associated maggots (Wohlfahrtia species) in Dubai.</title>
        <authorList>
            <person name="Tsang C.C."/>
            <person name="Tang J.Y."/>
            <person name="Fong J.Y."/>
            <person name="Kinne J."/>
            <person name="Lee H.H."/>
            <person name="Joseph M."/>
            <person name="Jose S."/>
            <person name="Schuster R.K."/>
            <person name="Tang Y."/>
            <person name="Sivakumar S."/>
            <person name="Chen J.H."/>
            <person name="Teng J.L."/>
            <person name="Lau S.K."/>
            <person name="Wernery U."/>
            <person name="Woo P.C."/>
        </authorList>
    </citation>
    <scope>NUCLEOTIDE SEQUENCE [LARGE SCALE GENOMIC DNA]</scope>
    <source>
        <strain evidence="2 3">KCTC 22643</strain>
    </source>
</reference>
<evidence type="ECO:0000313" key="3">
    <source>
        <dbReference type="Proteomes" id="UP000244948"/>
    </source>
</evidence>
<proteinExistence type="predicted"/>
<dbReference type="Proteomes" id="UP000244948">
    <property type="component" value="Unassembled WGS sequence"/>
</dbReference>
<dbReference type="PANTHER" id="PTHR11895:SF176">
    <property type="entry name" value="AMIDASE AMID-RELATED"/>
    <property type="match status" value="1"/>
</dbReference>
<dbReference type="InterPro" id="IPR036928">
    <property type="entry name" value="AS_sf"/>
</dbReference>
<comment type="caution">
    <text evidence="2">The sequence shown here is derived from an EMBL/GenBank/DDBJ whole genome shotgun (WGS) entry which is preliminary data.</text>
</comment>
<dbReference type="InterPro" id="IPR023631">
    <property type="entry name" value="Amidase_dom"/>
</dbReference>
<sequence>MVELRSIRSRSEADQKLTREGGVIMKRYRTVRALHEAYRVGETTPLAYTESLLAEAESDHYERGTFTAILRDRALAEANASSERWAQGTPLGLFDGVPLVWKDLFDIAGTRTTASSLAYFDAPLAKEDAAAVAFYSAQGGINLAKVGLSEFAYSALGINPGLGTPANAAISGERRIPGGSSSGTAVAVKKGLVSVGMGTDTSGSIRIPAAFQGLYGYKPSGDFYRDTAGIMPLSTTLDTFGPIAASLQDCYDLYCLFAQQPPQLLEQISAERSDGEVPLRYCVPTNIFKWEIDQDVLDCFEQLLLQLEGEGYTIERIDVPAIDAVADIMDRYGTFAAAESSYYHRALLQDERRQKIHPRVLSRMARANSMSAVDYLTLKAKRSEILALMREQYSSTIFLMPTVAMEAPLLAPLEVDDEAFFRENLRAMRLTVVGNFLAWDSITLPMGFGDEGLPLGLMVSNNGSDPDLLFDETAKIDRLIQERSKVDLFRSV</sequence>
<dbReference type="Gene3D" id="3.90.1300.10">
    <property type="entry name" value="Amidase signature (AS) domain"/>
    <property type="match status" value="1"/>
</dbReference>
<name>A0A2U2AP36_9GAMM</name>
<protein>
    <recommendedName>
        <fullName evidence="1">Amidase domain-containing protein</fullName>
    </recommendedName>
</protein>
<dbReference type="AlphaFoldDB" id="A0A2U2AP36"/>
<dbReference type="SUPFAM" id="SSF75304">
    <property type="entry name" value="Amidase signature (AS) enzymes"/>
    <property type="match status" value="1"/>
</dbReference>
<feature type="domain" description="Amidase" evidence="1">
    <location>
        <begin position="49"/>
        <end position="465"/>
    </location>
</feature>
<dbReference type="InterPro" id="IPR000120">
    <property type="entry name" value="Amidase"/>
</dbReference>
<evidence type="ECO:0000313" key="2">
    <source>
        <dbReference type="EMBL" id="PWD84974.1"/>
    </source>
</evidence>